<dbReference type="InterPro" id="IPR036291">
    <property type="entry name" value="NAD(P)-bd_dom_sf"/>
</dbReference>
<evidence type="ECO:0000313" key="1">
    <source>
        <dbReference type="EMBL" id="GMR57199.1"/>
    </source>
</evidence>
<reference evidence="2" key="1">
    <citation type="submission" date="2022-10" db="EMBL/GenBank/DDBJ databases">
        <title>Genome assembly of Pristionchus species.</title>
        <authorList>
            <person name="Yoshida K."/>
            <person name="Sommer R.J."/>
        </authorList>
    </citation>
    <scope>NUCLEOTIDE SEQUENCE [LARGE SCALE GENOMIC DNA]</scope>
    <source>
        <strain evidence="2">RS5460</strain>
    </source>
</reference>
<organism evidence="1 2">
    <name type="scientific">Pristionchus mayeri</name>
    <dbReference type="NCBI Taxonomy" id="1317129"/>
    <lineage>
        <taxon>Eukaryota</taxon>
        <taxon>Metazoa</taxon>
        <taxon>Ecdysozoa</taxon>
        <taxon>Nematoda</taxon>
        <taxon>Chromadorea</taxon>
        <taxon>Rhabditida</taxon>
        <taxon>Rhabditina</taxon>
        <taxon>Diplogasteromorpha</taxon>
        <taxon>Diplogasteroidea</taxon>
        <taxon>Neodiplogasteridae</taxon>
        <taxon>Pristionchus</taxon>
    </lineage>
</organism>
<feature type="non-terminal residue" evidence="1">
    <location>
        <position position="98"/>
    </location>
</feature>
<dbReference type="Gene3D" id="3.40.50.720">
    <property type="entry name" value="NAD(P)-binding Rossmann-like Domain"/>
    <property type="match status" value="1"/>
</dbReference>
<sequence length="98" mass="10797">SKLAEAMYSKDLAEKLKDSNISVTVAAPGPAHTNLRSNAVPFFLYRWIFNSFSFILGSTKEAAAQPVLYAVADSEMEGENGMVINNKLKEQDWVANVE</sequence>
<comment type="caution">
    <text evidence="1">The sequence shown here is derived from an EMBL/GenBank/DDBJ whole genome shotgun (WGS) entry which is preliminary data.</text>
</comment>
<protein>
    <submittedName>
        <fullName evidence="1">Uncharacterized protein</fullName>
    </submittedName>
</protein>
<accession>A0AAN5D695</accession>
<dbReference type="AlphaFoldDB" id="A0AAN5D695"/>
<gene>
    <name evidence="1" type="ORF">PMAYCL1PPCAC_27394</name>
</gene>
<dbReference type="Proteomes" id="UP001328107">
    <property type="component" value="Unassembled WGS sequence"/>
</dbReference>
<proteinExistence type="predicted"/>
<keyword evidence="2" id="KW-1185">Reference proteome</keyword>
<name>A0AAN5D695_9BILA</name>
<dbReference type="SUPFAM" id="SSF51735">
    <property type="entry name" value="NAD(P)-binding Rossmann-fold domains"/>
    <property type="match status" value="1"/>
</dbReference>
<dbReference type="EMBL" id="BTRK01000006">
    <property type="protein sequence ID" value="GMR57199.1"/>
    <property type="molecule type" value="Genomic_DNA"/>
</dbReference>
<feature type="non-terminal residue" evidence="1">
    <location>
        <position position="1"/>
    </location>
</feature>
<evidence type="ECO:0000313" key="2">
    <source>
        <dbReference type="Proteomes" id="UP001328107"/>
    </source>
</evidence>